<gene>
    <name evidence="1" type="ORF">JCM6292_268</name>
</gene>
<reference evidence="1 2" key="1">
    <citation type="journal article" date="2014" name="Genome Announc.">
        <title>Draft Genome Sequences of Three Strains of Bacteroides pyogenes Isolated from a Cat and Swine.</title>
        <authorList>
            <person name="Sakamoto M."/>
            <person name="Oshima K."/>
            <person name="Suda W."/>
            <person name="Kitamura K."/>
            <person name="Iida T."/>
            <person name="Hattori M."/>
            <person name="Ohkuma M."/>
        </authorList>
    </citation>
    <scope>NUCLEOTIDE SEQUENCE [LARGE SCALE GENOMIC DNA]</scope>
    <source>
        <strain evidence="1 2">JCM 6292</strain>
    </source>
</reference>
<evidence type="ECO:0000313" key="1">
    <source>
        <dbReference type="EMBL" id="GAE14169.1"/>
    </source>
</evidence>
<dbReference type="AlphaFoldDB" id="W4P4V4"/>
<name>W4P4V4_9BACE</name>
<dbReference type="Proteomes" id="UP000018861">
    <property type="component" value="Unassembled WGS sequence"/>
</dbReference>
<comment type="caution">
    <text evidence="1">The sequence shown here is derived from an EMBL/GenBank/DDBJ whole genome shotgun (WGS) entry which is preliminary data.</text>
</comment>
<accession>W4P4V4</accession>
<sequence>MSVLLFSIASFLSKEKTKKYPAVACRIWNGAISLLKRTFFLLSVSMVKDCYTLI</sequence>
<proteinExistence type="predicted"/>
<dbReference type="EMBL" id="BAIQ01000002">
    <property type="protein sequence ID" value="GAE14169.1"/>
    <property type="molecule type" value="Genomic_DNA"/>
</dbReference>
<organism evidence="1 2">
    <name type="scientific">Bacteroides pyogenes JCM 6292</name>
    <dbReference type="NCBI Taxonomy" id="1235809"/>
    <lineage>
        <taxon>Bacteria</taxon>
        <taxon>Pseudomonadati</taxon>
        <taxon>Bacteroidota</taxon>
        <taxon>Bacteroidia</taxon>
        <taxon>Bacteroidales</taxon>
        <taxon>Bacteroidaceae</taxon>
        <taxon>Bacteroides</taxon>
    </lineage>
</organism>
<evidence type="ECO:0000313" key="2">
    <source>
        <dbReference type="Proteomes" id="UP000018861"/>
    </source>
</evidence>
<protein>
    <submittedName>
        <fullName evidence="1">Uncharacterized protein</fullName>
    </submittedName>
</protein>